<feature type="region of interest" description="Disordered" evidence="1">
    <location>
        <begin position="156"/>
        <end position="213"/>
    </location>
</feature>
<comment type="caution">
    <text evidence="3">The sequence shown here is derived from an EMBL/GenBank/DDBJ whole genome shotgun (WGS) entry which is preliminary data.</text>
</comment>
<keyword evidence="2" id="KW-0732">Signal</keyword>
<evidence type="ECO:0000313" key="3">
    <source>
        <dbReference type="EMBL" id="MFC6045770.1"/>
    </source>
</evidence>
<organism evidence="3 4">
    <name type="scientific">Nocardioides hankookensis</name>
    <dbReference type="NCBI Taxonomy" id="443157"/>
    <lineage>
        <taxon>Bacteria</taxon>
        <taxon>Bacillati</taxon>
        <taxon>Actinomycetota</taxon>
        <taxon>Actinomycetes</taxon>
        <taxon>Propionibacteriales</taxon>
        <taxon>Nocardioidaceae</taxon>
        <taxon>Nocardioides</taxon>
    </lineage>
</organism>
<gene>
    <name evidence="3" type="ORF">ACFPYL_21990</name>
</gene>
<name>A0ABW1LPA5_9ACTN</name>
<reference evidence="4" key="1">
    <citation type="journal article" date="2019" name="Int. J. Syst. Evol. Microbiol.">
        <title>The Global Catalogue of Microorganisms (GCM) 10K type strain sequencing project: providing services to taxonomists for standard genome sequencing and annotation.</title>
        <authorList>
            <consortium name="The Broad Institute Genomics Platform"/>
            <consortium name="The Broad Institute Genome Sequencing Center for Infectious Disease"/>
            <person name="Wu L."/>
            <person name="Ma J."/>
        </authorList>
    </citation>
    <scope>NUCLEOTIDE SEQUENCE [LARGE SCALE GENOMIC DNA]</scope>
    <source>
        <strain evidence="4">CCUG 54522</strain>
    </source>
</reference>
<feature type="chain" id="PRO_5046714274" evidence="2">
    <location>
        <begin position="27"/>
        <end position="435"/>
    </location>
</feature>
<dbReference type="EMBL" id="JBHSRJ010000009">
    <property type="protein sequence ID" value="MFC6045770.1"/>
    <property type="molecule type" value="Genomic_DNA"/>
</dbReference>
<feature type="compositionally biased region" description="Pro residues" evidence="1">
    <location>
        <begin position="158"/>
        <end position="205"/>
    </location>
</feature>
<proteinExistence type="predicted"/>
<keyword evidence="4" id="KW-1185">Reference proteome</keyword>
<evidence type="ECO:0000256" key="2">
    <source>
        <dbReference type="SAM" id="SignalP"/>
    </source>
</evidence>
<dbReference type="RefSeq" id="WP_379159574.1">
    <property type="nucleotide sequence ID" value="NZ_JBHSRJ010000009.1"/>
</dbReference>
<protein>
    <submittedName>
        <fullName evidence="3">Uncharacterized protein</fullName>
    </submittedName>
</protein>
<feature type="signal peptide" evidence="2">
    <location>
        <begin position="1"/>
        <end position="26"/>
    </location>
</feature>
<dbReference type="PRINTS" id="PR01217">
    <property type="entry name" value="PRICHEXTENSN"/>
</dbReference>
<feature type="region of interest" description="Disordered" evidence="1">
    <location>
        <begin position="30"/>
        <end position="50"/>
    </location>
</feature>
<evidence type="ECO:0000313" key="4">
    <source>
        <dbReference type="Proteomes" id="UP001596135"/>
    </source>
</evidence>
<dbReference type="Proteomes" id="UP001596135">
    <property type="component" value="Unassembled WGS sequence"/>
</dbReference>
<sequence length="435" mass="44610">MRTRLVTAAALLVPAVLALGAAPAIAGGSPGGDNGTIKLSEVGGPEDQSNDPKLWCSFEVQWYGFDAGSSLYSDVSFEGQGADSGVTIGVTGSTHVFIGEDAAGGGTDHDATQVYTLSFDKPAANANQGYHVKVTTANGGSKGNDTKTKVFHVAPCAVPAPPTPADPTPTPADPTPTPADPTPTPADPTPTPAEPTPTPADPTPADPVTTEAGQPTPAVIPWSWDWQYAAPSCDALTVDYPANIPDGQANDVNIRFATPSGQRTLNFHDNNGTWAGRTVFTYAGHAQWPAGLTSYDVVWVQVGGTNYHWQGQVSCGDAAPAPAAPAPADPAPAAPAPAAAAPALVAQVLGFRSGVAAVKVGAAPQADWVSVSATDADVLRVQHLKKGSWKSAGVAQIDDDGDAKVTYPRLGKRGTYKFRVLVDGVASKTLVVRVR</sequence>
<accession>A0ABW1LPA5</accession>
<evidence type="ECO:0000256" key="1">
    <source>
        <dbReference type="SAM" id="MobiDB-lite"/>
    </source>
</evidence>